<feature type="non-terminal residue" evidence="1">
    <location>
        <position position="1"/>
    </location>
</feature>
<sequence length="89" mass="9460">YSMTVNAPPAFPGEDFLNLNLLSKSGVNTIPDLRGKQVFISIEPSPDNDGNEPFILQPLSVEAGIELAPALNTMDLKTASFPVGTASKE</sequence>
<evidence type="ECO:0000313" key="1">
    <source>
        <dbReference type="EMBL" id="KKK54488.1"/>
    </source>
</evidence>
<proteinExistence type="predicted"/>
<organism evidence="1">
    <name type="scientific">marine sediment metagenome</name>
    <dbReference type="NCBI Taxonomy" id="412755"/>
    <lineage>
        <taxon>unclassified sequences</taxon>
        <taxon>metagenomes</taxon>
        <taxon>ecological metagenomes</taxon>
    </lineage>
</organism>
<comment type="caution">
    <text evidence="1">The sequence shown here is derived from an EMBL/GenBank/DDBJ whole genome shotgun (WGS) entry which is preliminary data.</text>
</comment>
<accession>A0A0F8WD63</accession>
<reference evidence="1" key="1">
    <citation type="journal article" date="2015" name="Nature">
        <title>Complex archaea that bridge the gap between prokaryotes and eukaryotes.</title>
        <authorList>
            <person name="Spang A."/>
            <person name="Saw J.H."/>
            <person name="Jorgensen S.L."/>
            <person name="Zaremba-Niedzwiedzka K."/>
            <person name="Martijn J."/>
            <person name="Lind A.E."/>
            <person name="van Eijk R."/>
            <person name="Schleper C."/>
            <person name="Guy L."/>
            <person name="Ettema T.J."/>
        </authorList>
    </citation>
    <scope>NUCLEOTIDE SEQUENCE</scope>
</reference>
<dbReference type="EMBL" id="LAZR01065968">
    <property type="protein sequence ID" value="KKK54488.1"/>
    <property type="molecule type" value="Genomic_DNA"/>
</dbReference>
<gene>
    <name evidence="1" type="ORF">LCGC14_3084210</name>
</gene>
<name>A0A0F8WD63_9ZZZZ</name>
<dbReference type="AlphaFoldDB" id="A0A0F8WD63"/>
<protein>
    <submittedName>
        <fullName evidence="1">Uncharacterized protein</fullName>
    </submittedName>
</protein>